<feature type="compositionally biased region" description="Basic and acidic residues" evidence="1">
    <location>
        <begin position="63"/>
        <end position="73"/>
    </location>
</feature>
<feature type="compositionally biased region" description="Basic and acidic residues" evidence="1">
    <location>
        <begin position="29"/>
        <end position="42"/>
    </location>
</feature>
<gene>
    <name evidence="2" type="ORF">KPH14_013033</name>
</gene>
<dbReference type="Proteomes" id="UP001258017">
    <property type="component" value="Unassembled WGS sequence"/>
</dbReference>
<name>A0AAD9R7X3_9HYME</name>
<reference evidence="2" key="2">
    <citation type="journal article" date="2023" name="Commun. Biol.">
        <title>Intrasexual cuticular hydrocarbon dimorphism in a wasp sheds light on hydrocarbon biosynthesis genes in Hymenoptera.</title>
        <authorList>
            <person name="Moris V.C."/>
            <person name="Podsiadlowski L."/>
            <person name="Martin S."/>
            <person name="Oeyen J.P."/>
            <person name="Donath A."/>
            <person name="Petersen M."/>
            <person name="Wilbrandt J."/>
            <person name="Misof B."/>
            <person name="Liedtke D."/>
            <person name="Thamm M."/>
            <person name="Scheiner R."/>
            <person name="Schmitt T."/>
            <person name="Niehuis O."/>
        </authorList>
    </citation>
    <scope>NUCLEOTIDE SEQUENCE</scope>
    <source>
        <strain evidence="2">GBR_01_08_01A</strain>
    </source>
</reference>
<organism evidence="2 3">
    <name type="scientific">Odynerus spinipes</name>
    <dbReference type="NCBI Taxonomy" id="1348599"/>
    <lineage>
        <taxon>Eukaryota</taxon>
        <taxon>Metazoa</taxon>
        <taxon>Ecdysozoa</taxon>
        <taxon>Arthropoda</taxon>
        <taxon>Hexapoda</taxon>
        <taxon>Insecta</taxon>
        <taxon>Pterygota</taxon>
        <taxon>Neoptera</taxon>
        <taxon>Endopterygota</taxon>
        <taxon>Hymenoptera</taxon>
        <taxon>Apocrita</taxon>
        <taxon>Aculeata</taxon>
        <taxon>Vespoidea</taxon>
        <taxon>Vespidae</taxon>
        <taxon>Eumeninae</taxon>
        <taxon>Odynerus</taxon>
    </lineage>
</organism>
<sequence>MSTVEDTTDQEFTLVEKKKRREKKRKAPRPIESDTDVTAREEETSDASTRKKKRAPKVSIPGDADKSVVEAPKSLKERASVATRKVIELVTGAGLDPATTRGILATFAEMQEILNEALLQKSYLEGRIDCMRTEVVESNLSFAKKVEEKIQEVVPVKKPLSYAERVGVKARNVASTVIREPRNLVTVFAKDKESGKSSDDIKEALKKLVSPREEGIGIRNVRKIHGNGILIETDRRS</sequence>
<feature type="region of interest" description="Disordered" evidence="1">
    <location>
        <begin position="1"/>
        <end position="73"/>
    </location>
</feature>
<comment type="caution">
    <text evidence="2">The sequence shown here is derived from an EMBL/GenBank/DDBJ whole genome shotgun (WGS) entry which is preliminary data.</text>
</comment>
<evidence type="ECO:0000313" key="3">
    <source>
        <dbReference type="Proteomes" id="UP001258017"/>
    </source>
</evidence>
<evidence type="ECO:0000313" key="2">
    <source>
        <dbReference type="EMBL" id="KAK2574691.1"/>
    </source>
</evidence>
<reference evidence="2" key="1">
    <citation type="submission" date="2021-08" db="EMBL/GenBank/DDBJ databases">
        <authorList>
            <person name="Misof B."/>
            <person name="Oliver O."/>
            <person name="Podsiadlowski L."/>
            <person name="Donath A."/>
            <person name="Peters R."/>
            <person name="Mayer C."/>
            <person name="Rust J."/>
            <person name="Gunkel S."/>
            <person name="Lesny P."/>
            <person name="Martin S."/>
            <person name="Oeyen J.P."/>
            <person name="Petersen M."/>
            <person name="Panagiotis P."/>
            <person name="Wilbrandt J."/>
            <person name="Tanja T."/>
        </authorList>
    </citation>
    <scope>NUCLEOTIDE SEQUENCE</scope>
    <source>
        <strain evidence="2">GBR_01_08_01A</strain>
        <tissue evidence="2">Thorax + abdomen</tissue>
    </source>
</reference>
<dbReference type="EMBL" id="JAIFRP010005250">
    <property type="protein sequence ID" value="KAK2574691.1"/>
    <property type="molecule type" value="Genomic_DNA"/>
</dbReference>
<evidence type="ECO:0000256" key="1">
    <source>
        <dbReference type="SAM" id="MobiDB-lite"/>
    </source>
</evidence>
<proteinExistence type="predicted"/>
<feature type="non-terminal residue" evidence="2">
    <location>
        <position position="237"/>
    </location>
</feature>
<protein>
    <submittedName>
        <fullName evidence="2">Uncharacterized protein</fullName>
    </submittedName>
</protein>
<keyword evidence="3" id="KW-1185">Reference proteome</keyword>
<dbReference type="AlphaFoldDB" id="A0AAD9R7X3"/>
<feature type="compositionally biased region" description="Basic residues" evidence="1">
    <location>
        <begin position="17"/>
        <end position="28"/>
    </location>
</feature>
<accession>A0AAD9R7X3</accession>